<accession>A0A8J3CLC9</accession>
<evidence type="ECO:0000313" key="3">
    <source>
        <dbReference type="Proteomes" id="UP000637578"/>
    </source>
</evidence>
<sequence>MQPASPDDRDPTTTENPSLPKGVSVDDTTRTVRVPVRMVLHEFRRVLALADEYERVEIASNGRVVLIAHTPHPGEVAADELAGRGLVPADWRTRQAALRRRLATLPTTTRPGTVDPTAAVRTDRQDDGRTP</sequence>
<dbReference type="RefSeq" id="WP_189062174.1">
    <property type="nucleotide sequence ID" value="NZ_BMMK01000072.1"/>
</dbReference>
<feature type="compositionally biased region" description="Basic and acidic residues" evidence="1">
    <location>
        <begin position="121"/>
        <end position="131"/>
    </location>
</feature>
<organism evidence="2 3">
    <name type="scientific">Longimycelium tulufanense</name>
    <dbReference type="NCBI Taxonomy" id="907463"/>
    <lineage>
        <taxon>Bacteria</taxon>
        <taxon>Bacillati</taxon>
        <taxon>Actinomycetota</taxon>
        <taxon>Actinomycetes</taxon>
        <taxon>Pseudonocardiales</taxon>
        <taxon>Pseudonocardiaceae</taxon>
        <taxon>Longimycelium</taxon>
    </lineage>
</organism>
<gene>
    <name evidence="2" type="ORF">GCM10012275_63960</name>
</gene>
<proteinExistence type="predicted"/>
<reference evidence="2" key="1">
    <citation type="journal article" date="2014" name="Int. J. Syst. Evol. Microbiol.">
        <title>Complete genome sequence of Corynebacterium casei LMG S-19264T (=DSM 44701T), isolated from a smear-ripened cheese.</title>
        <authorList>
            <consortium name="US DOE Joint Genome Institute (JGI-PGF)"/>
            <person name="Walter F."/>
            <person name="Albersmeier A."/>
            <person name="Kalinowski J."/>
            <person name="Ruckert C."/>
        </authorList>
    </citation>
    <scope>NUCLEOTIDE SEQUENCE</scope>
    <source>
        <strain evidence="2">CGMCC 4.5737</strain>
    </source>
</reference>
<dbReference type="AlphaFoldDB" id="A0A8J3CLC9"/>
<dbReference type="EMBL" id="BMMK01000072">
    <property type="protein sequence ID" value="GGM84460.1"/>
    <property type="molecule type" value="Genomic_DNA"/>
</dbReference>
<feature type="region of interest" description="Disordered" evidence="1">
    <location>
        <begin position="103"/>
        <end position="131"/>
    </location>
</feature>
<protein>
    <submittedName>
        <fullName evidence="2">Uncharacterized protein</fullName>
    </submittedName>
</protein>
<feature type="compositionally biased region" description="Basic and acidic residues" evidence="1">
    <location>
        <begin position="1"/>
        <end position="12"/>
    </location>
</feature>
<evidence type="ECO:0000256" key="1">
    <source>
        <dbReference type="SAM" id="MobiDB-lite"/>
    </source>
</evidence>
<comment type="caution">
    <text evidence="2">The sequence shown here is derived from an EMBL/GenBank/DDBJ whole genome shotgun (WGS) entry which is preliminary data.</text>
</comment>
<feature type="region of interest" description="Disordered" evidence="1">
    <location>
        <begin position="1"/>
        <end position="30"/>
    </location>
</feature>
<dbReference type="Proteomes" id="UP000637578">
    <property type="component" value="Unassembled WGS sequence"/>
</dbReference>
<keyword evidence="3" id="KW-1185">Reference proteome</keyword>
<evidence type="ECO:0000313" key="2">
    <source>
        <dbReference type="EMBL" id="GGM84460.1"/>
    </source>
</evidence>
<name>A0A8J3CLC9_9PSEU</name>
<reference evidence="2" key="2">
    <citation type="submission" date="2020-09" db="EMBL/GenBank/DDBJ databases">
        <authorList>
            <person name="Sun Q."/>
            <person name="Zhou Y."/>
        </authorList>
    </citation>
    <scope>NUCLEOTIDE SEQUENCE</scope>
    <source>
        <strain evidence="2">CGMCC 4.5737</strain>
    </source>
</reference>
<feature type="compositionally biased region" description="Low complexity" evidence="1">
    <location>
        <begin position="103"/>
        <end position="113"/>
    </location>
</feature>